<feature type="chain" id="PRO_5045388487" description="DUF4352 domain-containing protein" evidence="2">
    <location>
        <begin position="23"/>
        <end position="198"/>
    </location>
</feature>
<accession>A0ABZ2A1R3</accession>
<name>A0ABZ2A1R3_STRNV</name>
<evidence type="ECO:0000313" key="3">
    <source>
        <dbReference type="EMBL" id="WUX51288.1"/>
    </source>
</evidence>
<evidence type="ECO:0000256" key="1">
    <source>
        <dbReference type="SAM" id="MobiDB-lite"/>
    </source>
</evidence>
<evidence type="ECO:0008006" key="5">
    <source>
        <dbReference type="Google" id="ProtNLM"/>
    </source>
</evidence>
<proteinExistence type="predicted"/>
<dbReference type="RefSeq" id="WP_329074924.1">
    <property type="nucleotide sequence ID" value="NZ_CP109495.1"/>
</dbReference>
<organism evidence="3 4">
    <name type="scientific">Streptomyces niveus</name>
    <name type="common">Streptomyces spheroides</name>
    <dbReference type="NCBI Taxonomy" id="193462"/>
    <lineage>
        <taxon>Bacteria</taxon>
        <taxon>Bacillati</taxon>
        <taxon>Actinomycetota</taxon>
        <taxon>Actinomycetes</taxon>
        <taxon>Kitasatosporales</taxon>
        <taxon>Streptomycetaceae</taxon>
        <taxon>Streptomyces</taxon>
    </lineage>
</organism>
<dbReference type="Proteomes" id="UP001432209">
    <property type="component" value="Chromosome"/>
</dbReference>
<feature type="region of interest" description="Disordered" evidence="1">
    <location>
        <begin position="24"/>
        <end position="63"/>
    </location>
</feature>
<gene>
    <name evidence="3" type="ORF">OG442_06890</name>
</gene>
<dbReference type="EMBL" id="CP109495">
    <property type="protein sequence ID" value="WUX51288.1"/>
    <property type="molecule type" value="Genomic_DNA"/>
</dbReference>
<keyword evidence="2" id="KW-0732">Signal</keyword>
<dbReference type="PROSITE" id="PS51257">
    <property type="entry name" value="PROKAR_LIPOPROTEIN"/>
    <property type="match status" value="1"/>
</dbReference>
<feature type="compositionally biased region" description="Polar residues" evidence="1">
    <location>
        <begin position="24"/>
        <end position="55"/>
    </location>
</feature>
<keyword evidence="4" id="KW-1185">Reference proteome</keyword>
<sequence>MIRSTLRTAAVLAGTLALAVTACSTDDNSASQTDRASESRTTAAEPEQPSTSDRSGTPDDGGGRVLAQVTGRDSIVLTITGVEPSASGKSVTVSATLKNTGTKGFFGISAYGGTDTAIKGRMHSLAGATLTDTAHNMRYYVLRDTAGGCLCSTALRALKPGETVPVFAQFPAPPDNVRSVDFLLPTFPNATIPLGAAR</sequence>
<protein>
    <recommendedName>
        <fullName evidence="5">DUF4352 domain-containing protein</fullName>
    </recommendedName>
</protein>
<evidence type="ECO:0000256" key="2">
    <source>
        <dbReference type="SAM" id="SignalP"/>
    </source>
</evidence>
<evidence type="ECO:0000313" key="4">
    <source>
        <dbReference type="Proteomes" id="UP001432209"/>
    </source>
</evidence>
<reference evidence="3" key="1">
    <citation type="submission" date="2022-10" db="EMBL/GenBank/DDBJ databases">
        <title>The complete genomes of actinobacterial strains from the NBC collection.</title>
        <authorList>
            <person name="Joergensen T.S."/>
            <person name="Alvarez Arevalo M."/>
            <person name="Sterndorff E.B."/>
            <person name="Faurdal D."/>
            <person name="Vuksanovic O."/>
            <person name="Mourched A.-S."/>
            <person name="Charusanti P."/>
            <person name="Shaw S."/>
            <person name="Blin K."/>
            <person name="Weber T."/>
        </authorList>
    </citation>
    <scope>NUCLEOTIDE SEQUENCE</scope>
    <source>
        <strain evidence="3">NBC_01432</strain>
    </source>
</reference>
<feature type="signal peptide" evidence="2">
    <location>
        <begin position="1"/>
        <end position="22"/>
    </location>
</feature>